<reference evidence="1 2" key="1">
    <citation type="submission" date="2021-04" db="EMBL/GenBank/DDBJ databases">
        <authorList>
            <person name="Bliznina A."/>
        </authorList>
    </citation>
    <scope>NUCLEOTIDE SEQUENCE [LARGE SCALE GENOMIC DNA]</scope>
</reference>
<evidence type="ECO:0000313" key="1">
    <source>
        <dbReference type="EMBL" id="CAG5085264.1"/>
    </source>
</evidence>
<evidence type="ECO:0000313" key="2">
    <source>
        <dbReference type="Proteomes" id="UP001158576"/>
    </source>
</evidence>
<sequence>MTTVTKAVIEDIHLQSRCNAMRRPKIFHDIIVLVDGSDSYNNKVCVDGKVDGAEAFTATQRMIDRVLLPGLRERLGDDRATFTMVQFSGIKQLEHCYEPGSGGLTEDGLMHYKIEIEPCTLEAAERTIFYDDGLDGNGQLFLCLQDLNIKGNFIEGKFEEAIQTKYQRKRSMIIVSDEEWDILTLQSAFGGKTGEKSHIAKVNRENYEVYPIIVRPNEYHDLEDDFIKNELASKPENYKKVFTGRFDIEMKQALEEIIREFR</sequence>
<name>A0ABN7S014_OIKDI</name>
<dbReference type="Proteomes" id="UP001158576">
    <property type="component" value="Chromosome PAR"/>
</dbReference>
<organism evidence="1 2">
    <name type="scientific">Oikopleura dioica</name>
    <name type="common">Tunicate</name>
    <dbReference type="NCBI Taxonomy" id="34765"/>
    <lineage>
        <taxon>Eukaryota</taxon>
        <taxon>Metazoa</taxon>
        <taxon>Chordata</taxon>
        <taxon>Tunicata</taxon>
        <taxon>Appendicularia</taxon>
        <taxon>Copelata</taxon>
        <taxon>Oikopleuridae</taxon>
        <taxon>Oikopleura</taxon>
    </lineage>
</organism>
<keyword evidence="2" id="KW-1185">Reference proteome</keyword>
<gene>
    <name evidence="1" type="ORF">OKIOD_LOCUS2408</name>
</gene>
<proteinExistence type="predicted"/>
<protein>
    <submittedName>
        <fullName evidence="1">Oidioi.mRNA.OKI2018_I69.PAR.g10850.t1.cds</fullName>
    </submittedName>
</protein>
<accession>A0ABN7S014</accession>
<dbReference type="EMBL" id="OU015568">
    <property type="protein sequence ID" value="CAG5085264.1"/>
    <property type="molecule type" value="Genomic_DNA"/>
</dbReference>